<dbReference type="OrthoDB" id="5875572at2759"/>
<reference evidence="2 3" key="1">
    <citation type="submission" date="2020-04" db="EMBL/GenBank/DDBJ databases">
        <authorList>
            <person name="Laetsch R D."/>
            <person name="Stevens L."/>
            <person name="Kumar S."/>
            <person name="Blaxter L. M."/>
        </authorList>
    </citation>
    <scope>NUCLEOTIDE SEQUENCE [LARGE SCALE GENOMIC DNA]</scope>
</reference>
<feature type="region of interest" description="Disordered" evidence="1">
    <location>
        <begin position="155"/>
        <end position="174"/>
    </location>
</feature>
<comment type="caution">
    <text evidence="2">The sequence shown here is derived from an EMBL/GenBank/DDBJ whole genome shotgun (WGS) entry which is preliminary data.</text>
</comment>
<feature type="compositionally biased region" description="Low complexity" evidence="1">
    <location>
        <begin position="99"/>
        <end position="118"/>
    </location>
</feature>
<evidence type="ECO:0000313" key="2">
    <source>
        <dbReference type="EMBL" id="CAB3408905.1"/>
    </source>
</evidence>
<evidence type="ECO:0000313" key="3">
    <source>
        <dbReference type="Proteomes" id="UP000494206"/>
    </source>
</evidence>
<keyword evidence="3" id="KW-1185">Reference proteome</keyword>
<dbReference type="Proteomes" id="UP000494206">
    <property type="component" value="Unassembled WGS sequence"/>
</dbReference>
<gene>
    <name evidence="2" type="ORF">CBOVIS_LOCUS10626</name>
</gene>
<name>A0A8S1F5B3_9PELO</name>
<organism evidence="2 3">
    <name type="scientific">Caenorhabditis bovis</name>
    <dbReference type="NCBI Taxonomy" id="2654633"/>
    <lineage>
        <taxon>Eukaryota</taxon>
        <taxon>Metazoa</taxon>
        <taxon>Ecdysozoa</taxon>
        <taxon>Nematoda</taxon>
        <taxon>Chromadorea</taxon>
        <taxon>Rhabditida</taxon>
        <taxon>Rhabditina</taxon>
        <taxon>Rhabditomorpha</taxon>
        <taxon>Rhabditoidea</taxon>
        <taxon>Rhabditidae</taxon>
        <taxon>Peloderinae</taxon>
        <taxon>Caenorhabditis</taxon>
    </lineage>
</organism>
<proteinExistence type="predicted"/>
<feature type="region of interest" description="Disordered" evidence="1">
    <location>
        <begin position="379"/>
        <end position="421"/>
    </location>
</feature>
<dbReference type="EMBL" id="CADEPM010000007">
    <property type="protein sequence ID" value="CAB3408905.1"/>
    <property type="molecule type" value="Genomic_DNA"/>
</dbReference>
<evidence type="ECO:0000256" key="1">
    <source>
        <dbReference type="SAM" id="MobiDB-lite"/>
    </source>
</evidence>
<feature type="region of interest" description="Disordered" evidence="1">
    <location>
        <begin position="99"/>
        <end position="121"/>
    </location>
</feature>
<dbReference type="AlphaFoldDB" id="A0A8S1F5B3"/>
<protein>
    <submittedName>
        <fullName evidence="2">Uncharacterized protein</fullName>
    </submittedName>
</protein>
<sequence>MFAEVDEGYDKSPSSTSYVRNYPTFVADEDGGTFIEPQKSIMMFPQRLDLSSLNHNKTETRIKNHSKSYLKDDSDLKEYKKKLKNVCGQITRKLEIHRSASLSSSTSDRGSSISTQSSTDHRSLTIEIERAKRLIKRIEKPKLSDTRIFDDSHFRLADEETDEDETRPPSSESSLCYHEMARASQRQLRDVISELTDVGVQEAENARRRIRCDAATNTSVVLTEDDIRRFNGGGENRTLRSSSSSAKDSIREAFETFGIENDETPILRTNQSNNGSERIEVARNASSVHNLNTRPRIQKPLHHSLSSMAIAPARVYIDQDHNRSLPLIPRFTVKQSTRDIFKEPLDIDNICGKGLRRNPKSSVKIFGGAQVAQTVHGVVEKPSSSRGRSRNVGELSARATVASSAKHRSVSKGRAENQNPPYCSATQKLNGVAHSIGTVGQQLIGTIKSLFPDLLALGHRILREPSETDVAVVFRDELRRQLAHIERKYRENCATSDDESDEMLTKLGVVERVREKLDLLLLGGGQRSRVQQLKLINSALLSA</sequence>
<accession>A0A8S1F5B3</accession>